<evidence type="ECO:0000256" key="1">
    <source>
        <dbReference type="ARBA" id="ARBA00022737"/>
    </source>
</evidence>
<comment type="caution">
    <text evidence="5">The sequence shown here is derived from an EMBL/GenBank/DDBJ whole genome shotgun (WGS) entry which is preliminary data.</text>
</comment>
<gene>
    <name evidence="5" type="ORF">AYO21_08261</name>
</gene>
<feature type="region of interest" description="Disordered" evidence="4">
    <location>
        <begin position="231"/>
        <end position="250"/>
    </location>
</feature>
<keyword evidence="6" id="KW-1185">Reference proteome</keyword>
<evidence type="ECO:0000256" key="3">
    <source>
        <dbReference type="PROSITE-ProRule" id="PRU00023"/>
    </source>
</evidence>
<dbReference type="PANTHER" id="PTHR24173">
    <property type="entry name" value="ANKYRIN REPEAT CONTAINING"/>
    <property type="match status" value="1"/>
</dbReference>
<evidence type="ECO:0000313" key="5">
    <source>
        <dbReference type="EMBL" id="OAG37529.1"/>
    </source>
</evidence>
<keyword evidence="1" id="KW-0677">Repeat</keyword>
<dbReference type="RefSeq" id="XP_022509481.1">
    <property type="nucleotide sequence ID" value="XM_022658208.1"/>
</dbReference>
<dbReference type="PROSITE" id="PS50088">
    <property type="entry name" value="ANK_REPEAT"/>
    <property type="match status" value="3"/>
</dbReference>
<reference evidence="5 6" key="1">
    <citation type="submission" date="2016-03" db="EMBL/GenBank/DDBJ databases">
        <title>Draft genome sequence of the Fonsecaea monophora CBS 269.37.</title>
        <authorList>
            <person name="Bombassaro A."/>
            <person name="Vinicius W.A."/>
            <person name="De Hoog S."/>
            <person name="Sun J."/>
            <person name="Souza E.M."/>
            <person name="Raittz R.T."/>
            <person name="Costa F."/>
            <person name="Leao A.C."/>
            <person name="Tadra-Sfeir M.Z."/>
            <person name="Baura V."/>
            <person name="Balsanelli E."/>
            <person name="Pedrosa F.O."/>
            <person name="Moreno L.F."/>
            <person name="Steffens M.B."/>
            <person name="Xi L."/>
            <person name="Bocca A.L."/>
            <person name="Felipe M.S."/>
            <person name="Teixeira M."/>
            <person name="Telles Filho F.Q."/>
            <person name="Azevedo C.M."/>
            <person name="Gomes R."/>
            <person name="Vicente V.A."/>
        </authorList>
    </citation>
    <scope>NUCLEOTIDE SEQUENCE [LARGE SCALE GENOMIC DNA]</scope>
    <source>
        <strain evidence="5 6">CBS 269.37</strain>
    </source>
</reference>
<accession>A0A177F2U4</accession>
<proteinExistence type="predicted"/>
<feature type="repeat" description="ANK" evidence="3">
    <location>
        <begin position="344"/>
        <end position="376"/>
    </location>
</feature>
<evidence type="ECO:0000313" key="6">
    <source>
        <dbReference type="Proteomes" id="UP000077002"/>
    </source>
</evidence>
<dbReference type="InterPro" id="IPR036770">
    <property type="entry name" value="Ankyrin_rpt-contain_sf"/>
</dbReference>
<dbReference type="PANTHER" id="PTHR24173:SF74">
    <property type="entry name" value="ANKYRIN REPEAT DOMAIN-CONTAINING PROTEIN 16"/>
    <property type="match status" value="1"/>
</dbReference>
<feature type="repeat" description="ANK" evidence="3">
    <location>
        <begin position="278"/>
        <end position="310"/>
    </location>
</feature>
<dbReference type="GeneID" id="34603408"/>
<feature type="repeat" description="ANK" evidence="3">
    <location>
        <begin position="311"/>
        <end position="343"/>
    </location>
</feature>
<feature type="compositionally biased region" description="Polar residues" evidence="4">
    <location>
        <begin position="233"/>
        <end position="244"/>
    </location>
</feature>
<dbReference type="SMART" id="SM00248">
    <property type="entry name" value="ANK"/>
    <property type="match status" value="3"/>
</dbReference>
<keyword evidence="2 3" id="KW-0040">ANK repeat</keyword>
<dbReference type="Pfam" id="PF12796">
    <property type="entry name" value="Ank_2"/>
    <property type="match status" value="1"/>
</dbReference>
<dbReference type="Gene3D" id="1.25.40.20">
    <property type="entry name" value="Ankyrin repeat-containing domain"/>
    <property type="match status" value="1"/>
</dbReference>
<sequence length="404" mass="44170">MSFGFSLGDLVTVPQFAWNVYHTCKKSPSEARVIASELFTLCGILQTLGDGRAHYMRTLAENERVRLLSAYNVCRDVLEEVSATLRRHSELSKDNPHLFARLKWGAEDVPALRLRIISSTSLLTAIQSSRQSLSESRVEDKVDQILSRLDSSPYEWFRSASSPNRSLEIGHRPQRLLPENENDNRLMLPLEQLNRSSLLQLPALIRETHTPIDSESRKGLLKPSRRLLGSFTRPFSHSKPSTSTKSDDLPRAAAASNIPKIQHLLMSGYPVDHVDSSHGYTALHNAGMSGCVTTLALLLSHSASVSIADVNGATALHHAAQNGHVDASLLLIQKGADIDAADSAGHAPLFYALQNGHLSVANALLGLGAKMALLADGGQTYDYWASRLAPCAEEIRRGDTQDDS</sequence>
<dbReference type="PROSITE" id="PS50297">
    <property type="entry name" value="ANK_REP_REGION"/>
    <property type="match status" value="3"/>
</dbReference>
<name>A0A177F2U4_9EURO</name>
<dbReference type="Proteomes" id="UP000077002">
    <property type="component" value="Unassembled WGS sequence"/>
</dbReference>
<dbReference type="SUPFAM" id="SSF48403">
    <property type="entry name" value="Ankyrin repeat"/>
    <property type="match status" value="1"/>
</dbReference>
<organism evidence="5 6">
    <name type="scientific">Fonsecaea monophora</name>
    <dbReference type="NCBI Taxonomy" id="254056"/>
    <lineage>
        <taxon>Eukaryota</taxon>
        <taxon>Fungi</taxon>
        <taxon>Dikarya</taxon>
        <taxon>Ascomycota</taxon>
        <taxon>Pezizomycotina</taxon>
        <taxon>Eurotiomycetes</taxon>
        <taxon>Chaetothyriomycetidae</taxon>
        <taxon>Chaetothyriales</taxon>
        <taxon>Herpotrichiellaceae</taxon>
        <taxon>Fonsecaea</taxon>
    </lineage>
</organism>
<evidence type="ECO:0000256" key="2">
    <source>
        <dbReference type="ARBA" id="ARBA00023043"/>
    </source>
</evidence>
<dbReference type="EMBL" id="LVKK01000070">
    <property type="protein sequence ID" value="OAG37529.1"/>
    <property type="molecule type" value="Genomic_DNA"/>
</dbReference>
<dbReference type="OrthoDB" id="4147969at2759"/>
<dbReference type="AlphaFoldDB" id="A0A177F2U4"/>
<dbReference type="InterPro" id="IPR002110">
    <property type="entry name" value="Ankyrin_rpt"/>
</dbReference>
<protein>
    <submittedName>
        <fullName evidence="5">Uncharacterized protein</fullName>
    </submittedName>
</protein>
<evidence type="ECO:0000256" key="4">
    <source>
        <dbReference type="SAM" id="MobiDB-lite"/>
    </source>
</evidence>